<protein>
    <submittedName>
        <fullName evidence="1">Uncharacterized protein</fullName>
    </submittedName>
</protein>
<dbReference type="Proteomes" id="UP001148018">
    <property type="component" value="Unassembled WGS sequence"/>
</dbReference>
<gene>
    <name evidence="1" type="ORF">NHX12_006173</name>
</gene>
<dbReference type="AlphaFoldDB" id="A0A9Q0DQJ4"/>
<evidence type="ECO:0000313" key="1">
    <source>
        <dbReference type="EMBL" id="KAJ3593839.1"/>
    </source>
</evidence>
<evidence type="ECO:0000313" key="2">
    <source>
        <dbReference type="Proteomes" id="UP001148018"/>
    </source>
</evidence>
<comment type="caution">
    <text evidence="1">The sequence shown here is derived from an EMBL/GenBank/DDBJ whole genome shotgun (WGS) entry which is preliminary data.</text>
</comment>
<proteinExistence type="predicted"/>
<sequence length="75" mass="7383">MTTAANYTGGGGGGTEELDFTLIFGEDGPQQQPLGSAGGCVGGWCASPDGPPVTIDRPTHSGVSVLDAAVEAYLG</sequence>
<keyword evidence="2" id="KW-1185">Reference proteome</keyword>
<organism evidence="1 2">
    <name type="scientific">Muraenolepis orangiensis</name>
    <name type="common">Patagonian moray cod</name>
    <dbReference type="NCBI Taxonomy" id="630683"/>
    <lineage>
        <taxon>Eukaryota</taxon>
        <taxon>Metazoa</taxon>
        <taxon>Chordata</taxon>
        <taxon>Craniata</taxon>
        <taxon>Vertebrata</taxon>
        <taxon>Euteleostomi</taxon>
        <taxon>Actinopterygii</taxon>
        <taxon>Neopterygii</taxon>
        <taxon>Teleostei</taxon>
        <taxon>Neoteleostei</taxon>
        <taxon>Acanthomorphata</taxon>
        <taxon>Zeiogadaria</taxon>
        <taxon>Gadariae</taxon>
        <taxon>Gadiformes</taxon>
        <taxon>Muraenolepidoidei</taxon>
        <taxon>Muraenolepididae</taxon>
        <taxon>Muraenolepis</taxon>
    </lineage>
</organism>
<reference evidence="1" key="1">
    <citation type="submission" date="2022-07" db="EMBL/GenBank/DDBJ databases">
        <title>Chromosome-level genome of Muraenolepis orangiensis.</title>
        <authorList>
            <person name="Kim J."/>
        </authorList>
    </citation>
    <scope>NUCLEOTIDE SEQUENCE</scope>
    <source>
        <strain evidence="1">KU_S4_2022</strain>
        <tissue evidence="1">Muscle</tissue>
    </source>
</reference>
<feature type="non-terminal residue" evidence="1">
    <location>
        <position position="75"/>
    </location>
</feature>
<dbReference type="EMBL" id="JANIIK010000112">
    <property type="protein sequence ID" value="KAJ3593839.1"/>
    <property type="molecule type" value="Genomic_DNA"/>
</dbReference>
<accession>A0A9Q0DQJ4</accession>
<name>A0A9Q0DQJ4_9TELE</name>